<dbReference type="EMBL" id="OBML01000006">
    <property type="protein sequence ID" value="SOC09508.1"/>
    <property type="molecule type" value="Genomic_DNA"/>
</dbReference>
<feature type="region of interest" description="Disordered" evidence="1">
    <location>
        <begin position="1"/>
        <end position="25"/>
    </location>
</feature>
<dbReference type="STRING" id="538381.GCA_001696535_02584"/>
<gene>
    <name evidence="2" type="ORF">SAMN05421512_10655</name>
</gene>
<keyword evidence="3" id="KW-1185">Reference proteome</keyword>
<evidence type="ECO:0000313" key="3">
    <source>
        <dbReference type="Proteomes" id="UP000219331"/>
    </source>
</evidence>
<sequence>MSRQTAHQDATAKGSGRTARLDPSQMPHRFAARGTACEPTQLDVYIDRQQVIVKRRLAGLPLTLAQPVAVFLGVFAEVAPGDAPGTLKARIGLMHRDPAMSIELASDDRLEDLAEDWCAWGEALGLPLLLVEPDGSVSRIDGPGHPGRTPMAPTRRRVAALTARRPRFLLRRKPGSRSQETAIHRGEREMIARN</sequence>
<feature type="compositionally biased region" description="Basic and acidic residues" evidence="1">
    <location>
        <begin position="182"/>
        <end position="194"/>
    </location>
</feature>
<name>A0A285SN62_9HYPH</name>
<accession>A0A285SN62</accession>
<proteinExistence type="predicted"/>
<protein>
    <submittedName>
        <fullName evidence="2">Uncharacterized protein</fullName>
    </submittedName>
</protein>
<dbReference type="RefSeq" id="WP_208980353.1">
    <property type="nucleotide sequence ID" value="NZ_OBML01000006.1"/>
</dbReference>
<evidence type="ECO:0000256" key="1">
    <source>
        <dbReference type="SAM" id="MobiDB-lite"/>
    </source>
</evidence>
<dbReference type="Proteomes" id="UP000219331">
    <property type="component" value="Unassembled WGS sequence"/>
</dbReference>
<dbReference type="InterPro" id="IPR046083">
    <property type="entry name" value="DUF6101"/>
</dbReference>
<feature type="region of interest" description="Disordered" evidence="1">
    <location>
        <begin position="173"/>
        <end position="194"/>
    </location>
</feature>
<dbReference type="AlphaFoldDB" id="A0A285SN62"/>
<organism evidence="2 3">
    <name type="scientific">Stappia indica</name>
    <dbReference type="NCBI Taxonomy" id="538381"/>
    <lineage>
        <taxon>Bacteria</taxon>
        <taxon>Pseudomonadati</taxon>
        <taxon>Pseudomonadota</taxon>
        <taxon>Alphaproteobacteria</taxon>
        <taxon>Hyphomicrobiales</taxon>
        <taxon>Stappiaceae</taxon>
        <taxon>Stappia</taxon>
    </lineage>
</organism>
<dbReference type="Pfam" id="PF19596">
    <property type="entry name" value="DUF6101"/>
    <property type="match status" value="1"/>
</dbReference>
<reference evidence="2 3" key="1">
    <citation type="submission" date="2017-08" db="EMBL/GenBank/DDBJ databases">
        <authorList>
            <person name="de Groot N.N."/>
        </authorList>
    </citation>
    <scope>NUCLEOTIDE SEQUENCE [LARGE SCALE GENOMIC DNA]</scope>
    <source>
        <strain evidence="2 3">USBA 352</strain>
    </source>
</reference>
<evidence type="ECO:0000313" key="2">
    <source>
        <dbReference type="EMBL" id="SOC09508.1"/>
    </source>
</evidence>